<evidence type="ECO:0000313" key="2">
    <source>
        <dbReference type="EMBL" id="GAA4486523.1"/>
    </source>
</evidence>
<dbReference type="Proteomes" id="UP001500503">
    <property type="component" value="Unassembled WGS sequence"/>
</dbReference>
<accession>A0ABP8PI58</accession>
<evidence type="ECO:0000313" key="3">
    <source>
        <dbReference type="Proteomes" id="UP001500503"/>
    </source>
</evidence>
<organism evidence="2 3">
    <name type="scientific">Actinoallomurus oryzae</name>
    <dbReference type="NCBI Taxonomy" id="502180"/>
    <lineage>
        <taxon>Bacteria</taxon>
        <taxon>Bacillati</taxon>
        <taxon>Actinomycetota</taxon>
        <taxon>Actinomycetes</taxon>
        <taxon>Streptosporangiales</taxon>
        <taxon>Thermomonosporaceae</taxon>
        <taxon>Actinoallomurus</taxon>
    </lineage>
</organism>
<proteinExistence type="predicted"/>
<dbReference type="RefSeq" id="WP_345458596.1">
    <property type="nucleotide sequence ID" value="NZ_BAABHF010000010.1"/>
</dbReference>
<gene>
    <name evidence="2" type="ORF">GCM10023191_012880</name>
</gene>
<keyword evidence="3" id="KW-1185">Reference proteome</keyword>
<feature type="region of interest" description="Disordered" evidence="1">
    <location>
        <begin position="73"/>
        <end position="97"/>
    </location>
</feature>
<sequence>MTASAEPDDVVVEERRLRDYDALAGRRAVGLMAKSVTATTHQPAAAAPPSDLNCLTRALKAPLLAASVERLAQRARTESWRRNGARSSGPKDDPPKR</sequence>
<dbReference type="EMBL" id="BAABHF010000010">
    <property type="protein sequence ID" value="GAA4486523.1"/>
    <property type="molecule type" value="Genomic_DNA"/>
</dbReference>
<evidence type="ECO:0000256" key="1">
    <source>
        <dbReference type="SAM" id="MobiDB-lite"/>
    </source>
</evidence>
<reference evidence="3" key="1">
    <citation type="journal article" date="2019" name="Int. J. Syst. Evol. Microbiol.">
        <title>The Global Catalogue of Microorganisms (GCM) 10K type strain sequencing project: providing services to taxonomists for standard genome sequencing and annotation.</title>
        <authorList>
            <consortium name="The Broad Institute Genomics Platform"/>
            <consortium name="The Broad Institute Genome Sequencing Center for Infectious Disease"/>
            <person name="Wu L."/>
            <person name="Ma J."/>
        </authorList>
    </citation>
    <scope>NUCLEOTIDE SEQUENCE [LARGE SCALE GENOMIC DNA]</scope>
    <source>
        <strain evidence="3">JCM 17933</strain>
    </source>
</reference>
<comment type="caution">
    <text evidence="2">The sequence shown here is derived from an EMBL/GenBank/DDBJ whole genome shotgun (WGS) entry which is preliminary data.</text>
</comment>
<name>A0ABP8PI58_9ACTN</name>
<protein>
    <recommendedName>
        <fullName evidence="4">Transposase</fullName>
    </recommendedName>
</protein>
<evidence type="ECO:0008006" key="4">
    <source>
        <dbReference type="Google" id="ProtNLM"/>
    </source>
</evidence>